<proteinExistence type="predicted"/>
<keyword evidence="2" id="KW-1185">Reference proteome</keyword>
<dbReference type="EMBL" id="CM044703">
    <property type="protein sequence ID" value="KAI5673960.1"/>
    <property type="molecule type" value="Genomic_DNA"/>
</dbReference>
<protein>
    <submittedName>
        <fullName evidence="1">Uncharacterized protein</fullName>
    </submittedName>
</protein>
<evidence type="ECO:0000313" key="2">
    <source>
        <dbReference type="Proteomes" id="UP001060085"/>
    </source>
</evidence>
<accession>A0ACC0BMS3</accession>
<reference evidence="2" key="1">
    <citation type="journal article" date="2023" name="Nat. Plants">
        <title>Single-cell RNA sequencing provides a high-resolution roadmap for understanding the multicellular compartmentation of specialized metabolism.</title>
        <authorList>
            <person name="Sun S."/>
            <person name="Shen X."/>
            <person name="Li Y."/>
            <person name="Li Y."/>
            <person name="Wang S."/>
            <person name="Li R."/>
            <person name="Zhang H."/>
            <person name="Shen G."/>
            <person name="Guo B."/>
            <person name="Wei J."/>
            <person name="Xu J."/>
            <person name="St-Pierre B."/>
            <person name="Chen S."/>
            <person name="Sun C."/>
        </authorList>
    </citation>
    <scope>NUCLEOTIDE SEQUENCE [LARGE SCALE GENOMIC DNA]</scope>
</reference>
<sequence>MDCEQMKKTRSEILPTETRGDLLESWQKNMQPLVDDGLNGPTIAKLVMPMSMPSRLAKDLDCLIVAEDAAMNDADEDTISDLQIDEGDDMEGCNQMCTERDKQTLFLKPRKWVDGEITILDSLRSCMRGKKPVVNEARLGLHKAVHYGSKNKCKLNVSSFSIDDANWYPPTKKYVDSIDQHAYVFQLFMRDDNMARGTGPVSSLGKK</sequence>
<comment type="caution">
    <text evidence="1">The sequence shown here is derived from an EMBL/GenBank/DDBJ whole genome shotgun (WGS) entry which is preliminary data.</text>
</comment>
<evidence type="ECO:0000313" key="1">
    <source>
        <dbReference type="EMBL" id="KAI5673960.1"/>
    </source>
</evidence>
<organism evidence="1 2">
    <name type="scientific">Catharanthus roseus</name>
    <name type="common">Madagascar periwinkle</name>
    <name type="synonym">Vinca rosea</name>
    <dbReference type="NCBI Taxonomy" id="4058"/>
    <lineage>
        <taxon>Eukaryota</taxon>
        <taxon>Viridiplantae</taxon>
        <taxon>Streptophyta</taxon>
        <taxon>Embryophyta</taxon>
        <taxon>Tracheophyta</taxon>
        <taxon>Spermatophyta</taxon>
        <taxon>Magnoliopsida</taxon>
        <taxon>eudicotyledons</taxon>
        <taxon>Gunneridae</taxon>
        <taxon>Pentapetalae</taxon>
        <taxon>asterids</taxon>
        <taxon>lamiids</taxon>
        <taxon>Gentianales</taxon>
        <taxon>Apocynaceae</taxon>
        <taxon>Rauvolfioideae</taxon>
        <taxon>Vinceae</taxon>
        <taxon>Catharanthinae</taxon>
        <taxon>Catharanthus</taxon>
    </lineage>
</organism>
<name>A0ACC0BMS3_CATRO</name>
<dbReference type="Proteomes" id="UP001060085">
    <property type="component" value="Linkage Group LG03"/>
</dbReference>
<gene>
    <name evidence="1" type="ORF">M9H77_14324</name>
</gene>